<dbReference type="EMBL" id="HBEA01010455">
    <property type="protein sequence ID" value="CAD8258505.1"/>
    <property type="molecule type" value="Transcribed_RNA"/>
</dbReference>
<name>A0A7R9YCI1_9STRA</name>
<feature type="domain" description="CHAT" evidence="1">
    <location>
        <begin position="295"/>
        <end position="459"/>
    </location>
</feature>
<organism evidence="2">
    <name type="scientific">Pinguiococcus pyrenoidosus</name>
    <dbReference type="NCBI Taxonomy" id="172671"/>
    <lineage>
        <taxon>Eukaryota</taxon>
        <taxon>Sar</taxon>
        <taxon>Stramenopiles</taxon>
        <taxon>Ochrophyta</taxon>
        <taxon>Pinguiophyceae</taxon>
        <taxon>Pinguiochrysidales</taxon>
        <taxon>Pinguiochrysidaceae</taxon>
        <taxon>Pinguiococcus</taxon>
    </lineage>
</organism>
<gene>
    <name evidence="2" type="ORF">PPYR1160_LOCUS8006</name>
</gene>
<evidence type="ECO:0000313" key="2">
    <source>
        <dbReference type="EMBL" id="CAD8258505.1"/>
    </source>
</evidence>
<sequence>MGECEVALLPWHDGIRKDSMVRVKHEEMWVQARVLTLSKPDRRKRTCSVVVEHTGEEKRVSLDDCVPHFVMGAAVAVILEDSSIWRRSVEGNATICSDMNEEGEYEVEITGGGEKVQFRVAAADLVPRMRIAVSQLVYRPNVSNVLVVPDSFDRYDAGATARLAECIVSTPADAAGKYEVTLQRWDDLLDKGDLVRVLHGSKWFHGRLLSSFPEDQDVCDLHVEELGQKQEIPLEECMPYFVVGETVALGAGREQDGQRNGTISADLDDEGRYEVEMADTTRHRIPAKDLVRRMQVGSSRLLTRHSHPLNPLRHAEEEAHTVAGILGVDKEDVLTGEQATLMEVQRRMAASTGVIHLATHGFVDPQVGGRSGIALCGSSHDNAVLTAHAVASLEEKLQSPLVVLSACDTGRGEEVAEGVLGLARAFTIAGADAVIMSLWEVDDDATRRIMKLFYETWLGLEDDDGDQGESVLQPKMSVVEAWTQTIRSWLDIQADPEHHIRMRAYKLLGMEASEGEKLTKQELARECYRRYNRQKDNGSLAKELREMARDLQQRDLSHGKSKYHNPIFWAAFSVVAV</sequence>
<reference evidence="2" key="1">
    <citation type="submission" date="2021-01" db="EMBL/GenBank/DDBJ databases">
        <authorList>
            <person name="Corre E."/>
            <person name="Pelletier E."/>
            <person name="Niang G."/>
            <person name="Scheremetjew M."/>
            <person name="Finn R."/>
            <person name="Kale V."/>
            <person name="Holt S."/>
            <person name="Cochrane G."/>
            <person name="Meng A."/>
            <person name="Brown T."/>
            <person name="Cohen L."/>
        </authorList>
    </citation>
    <scope>NUCLEOTIDE SEQUENCE</scope>
    <source>
        <strain evidence="2">CCMP2078</strain>
    </source>
</reference>
<dbReference type="PANTHER" id="PTHR10098">
    <property type="entry name" value="RAPSYN-RELATED"/>
    <property type="match status" value="1"/>
</dbReference>
<accession>A0A7R9YCI1</accession>
<proteinExistence type="predicted"/>
<dbReference type="Pfam" id="PF12770">
    <property type="entry name" value="CHAT"/>
    <property type="match status" value="1"/>
</dbReference>
<dbReference type="AlphaFoldDB" id="A0A7R9YCI1"/>
<dbReference type="InterPro" id="IPR024983">
    <property type="entry name" value="CHAT_dom"/>
</dbReference>
<protein>
    <recommendedName>
        <fullName evidence="1">CHAT domain-containing protein</fullName>
    </recommendedName>
</protein>
<evidence type="ECO:0000259" key="1">
    <source>
        <dbReference type="Pfam" id="PF12770"/>
    </source>
</evidence>
<dbReference type="PANTHER" id="PTHR10098:SF111">
    <property type="entry name" value="CHAT DOMAIN-CONTAINING PROTEIN"/>
    <property type="match status" value="1"/>
</dbReference>